<gene>
    <name evidence="1" type="ORF">AYY17_03295</name>
</gene>
<comment type="caution">
    <text evidence="1">The sequence shown here is derived from an EMBL/GenBank/DDBJ whole genome shotgun (WGS) entry which is preliminary data.</text>
</comment>
<dbReference type="EMBL" id="LZEX01000001">
    <property type="protein sequence ID" value="OBU11741.1"/>
    <property type="molecule type" value="Genomic_DNA"/>
</dbReference>
<name>A0A1B8HR48_9GAMM</name>
<dbReference type="RefSeq" id="WP_067421223.1">
    <property type="nucleotide sequence ID" value="NZ_LZEX01000001.1"/>
</dbReference>
<evidence type="ECO:0008006" key="3">
    <source>
        <dbReference type="Google" id="ProtNLM"/>
    </source>
</evidence>
<organism evidence="1 2">
    <name type="scientific">Morganella psychrotolerans</name>
    <dbReference type="NCBI Taxonomy" id="368603"/>
    <lineage>
        <taxon>Bacteria</taxon>
        <taxon>Pseudomonadati</taxon>
        <taxon>Pseudomonadota</taxon>
        <taxon>Gammaproteobacteria</taxon>
        <taxon>Enterobacterales</taxon>
        <taxon>Morganellaceae</taxon>
        <taxon>Morganella</taxon>
    </lineage>
</organism>
<evidence type="ECO:0000313" key="2">
    <source>
        <dbReference type="Proteomes" id="UP000092247"/>
    </source>
</evidence>
<proteinExistence type="predicted"/>
<accession>A0A1B8HR48</accession>
<dbReference type="AlphaFoldDB" id="A0A1B8HR48"/>
<evidence type="ECO:0000313" key="1">
    <source>
        <dbReference type="EMBL" id="OBU11741.1"/>
    </source>
</evidence>
<protein>
    <recommendedName>
        <fullName evidence="3">DUF2591 domain-containing protein</fullName>
    </recommendedName>
</protein>
<sequence length="107" mass="12270">MNKYRDKSDFEVNKAVAVSLSAEFQFDDICEKLYTDIFRNTEINYCNNPADAMPIVIENKICLTVGDSDDIWVADTTRSSESSFNENPYRAAMEVFLMMKDAENEKS</sequence>
<dbReference type="Proteomes" id="UP000092247">
    <property type="component" value="Unassembled WGS sequence"/>
</dbReference>
<reference evidence="1 2" key="1">
    <citation type="submission" date="2016-06" db="EMBL/GenBank/DDBJ databases">
        <authorList>
            <person name="Kjaerup R.B."/>
            <person name="Dalgaard T.S."/>
            <person name="Juul-Madsen H.R."/>
        </authorList>
    </citation>
    <scope>NUCLEOTIDE SEQUENCE [LARGE SCALE GENOMIC DNA]</scope>
    <source>
        <strain evidence="1 2">GCSL-Mp3</strain>
    </source>
</reference>
<dbReference type="InterPro" id="IPR019701">
    <property type="entry name" value="Phage_P22_NinX"/>
</dbReference>
<dbReference type="Pfam" id="PF10765">
    <property type="entry name" value="Phage_P22_NinX"/>
    <property type="match status" value="1"/>
</dbReference>